<comment type="caution">
    <text evidence="2">The sequence shown here is derived from an EMBL/GenBank/DDBJ whole genome shotgun (WGS) entry which is preliminary data.</text>
</comment>
<keyword evidence="3" id="KW-1185">Reference proteome</keyword>
<name>A0A9D3NWT8_9TELE</name>
<dbReference type="EMBL" id="JAHKSW010000009">
    <property type="protein sequence ID" value="KAG7328753.1"/>
    <property type="molecule type" value="Genomic_DNA"/>
</dbReference>
<dbReference type="AlphaFoldDB" id="A0A9D3NWT8"/>
<feature type="region of interest" description="Disordered" evidence="1">
    <location>
        <begin position="1"/>
        <end position="66"/>
    </location>
</feature>
<reference evidence="2 3" key="1">
    <citation type="submission" date="2021-06" db="EMBL/GenBank/DDBJ databases">
        <title>Chromosome-level genome assembly of the red-tail catfish (Hemibagrus wyckioides).</title>
        <authorList>
            <person name="Shao F."/>
        </authorList>
    </citation>
    <scope>NUCLEOTIDE SEQUENCE [LARGE SCALE GENOMIC DNA]</scope>
    <source>
        <strain evidence="2">EC202008001</strain>
        <tissue evidence="2">Blood</tissue>
    </source>
</reference>
<evidence type="ECO:0000256" key="1">
    <source>
        <dbReference type="SAM" id="MobiDB-lite"/>
    </source>
</evidence>
<sequence length="66" mass="6841">MPMKERGRVHGGLAGEQSAPEVPGLEEEAAAGQTDGDSEEVGPGLNRTEPRTGTSTRAGLLKPVTR</sequence>
<proteinExistence type="predicted"/>
<accession>A0A9D3NWT8</accession>
<gene>
    <name evidence="2" type="ORF">KOW79_008697</name>
</gene>
<protein>
    <submittedName>
        <fullName evidence="2">Uncharacterized protein</fullName>
    </submittedName>
</protein>
<dbReference type="Proteomes" id="UP000824219">
    <property type="component" value="Linkage Group LG09"/>
</dbReference>
<evidence type="ECO:0000313" key="2">
    <source>
        <dbReference type="EMBL" id="KAG7328753.1"/>
    </source>
</evidence>
<evidence type="ECO:0000313" key="3">
    <source>
        <dbReference type="Proteomes" id="UP000824219"/>
    </source>
</evidence>
<organism evidence="2 3">
    <name type="scientific">Hemibagrus wyckioides</name>
    <dbReference type="NCBI Taxonomy" id="337641"/>
    <lineage>
        <taxon>Eukaryota</taxon>
        <taxon>Metazoa</taxon>
        <taxon>Chordata</taxon>
        <taxon>Craniata</taxon>
        <taxon>Vertebrata</taxon>
        <taxon>Euteleostomi</taxon>
        <taxon>Actinopterygii</taxon>
        <taxon>Neopterygii</taxon>
        <taxon>Teleostei</taxon>
        <taxon>Ostariophysi</taxon>
        <taxon>Siluriformes</taxon>
        <taxon>Bagridae</taxon>
        <taxon>Hemibagrus</taxon>
    </lineage>
</organism>